<keyword evidence="11" id="KW-0482">Metalloprotease</keyword>
<dbReference type="CDD" id="cd06158">
    <property type="entry name" value="S2P-M50_like_1"/>
    <property type="match status" value="1"/>
</dbReference>
<name>A0A1F5YMT6_9BACT</name>
<evidence type="ECO:0000313" key="15">
    <source>
        <dbReference type="EMBL" id="OGG01500.1"/>
    </source>
</evidence>
<evidence type="ECO:0000256" key="5">
    <source>
        <dbReference type="ARBA" id="ARBA00022670"/>
    </source>
</evidence>
<dbReference type="EMBL" id="MFJD01000015">
    <property type="protein sequence ID" value="OGG01500.1"/>
    <property type="molecule type" value="Genomic_DNA"/>
</dbReference>
<keyword evidence="12 13" id="KW-0472">Membrane</keyword>
<comment type="subcellular location">
    <subcellularLocation>
        <location evidence="2">Cell membrane</location>
        <topology evidence="2">Multi-pass membrane protein</topology>
    </subcellularLocation>
</comment>
<evidence type="ECO:0000256" key="4">
    <source>
        <dbReference type="ARBA" id="ARBA00022475"/>
    </source>
</evidence>
<keyword evidence="4" id="KW-1003">Cell membrane</keyword>
<keyword evidence="6 13" id="KW-0812">Transmembrane</keyword>
<feature type="domain" description="Peptidase M50" evidence="14">
    <location>
        <begin position="15"/>
        <end position="168"/>
    </location>
</feature>
<evidence type="ECO:0000256" key="9">
    <source>
        <dbReference type="ARBA" id="ARBA00022833"/>
    </source>
</evidence>
<feature type="transmembrane region" description="Helical" evidence="13">
    <location>
        <begin position="124"/>
        <end position="147"/>
    </location>
</feature>
<evidence type="ECO:0000256" key="3">
    <source>
        <dbReference type="ARBA" id="ARBA00007931"/>
    </source>
</evidence>
<evidence type="ECO:0000256" key="1">
    <source>
        <dbReference type="ARBA" id="ARBA00001947"/>
    </source>
</evidence>
<evidence type="ECO:0000256" key="13">
    <source>
        <dbReference type="SAM" id="Phobius"/>
    </source>
</evidence>
<evidence type="ECO:0000256" key="6">
    <source>
        <dbReference type="ARBA" id="ARBA00022692"/>
    </source>
</evidence>
<feature type="transmembrane region" description="Helical" evidence="13">
    <location>
        <begin position="176"/>
        <end position="195"/>
    </location>
</feature>
<keyword evidence="9" id="KW-0862">Zinc</keyword>
<dbReference type="GO" id="GO:0046872">
    <property type="term" value="F:metal ion binding"/>
    <property type="evidence" value="ECO:0007669"/>
    <property type="project" value="UniProtKB-KW"/>
</dbReference>
<keyword evidence="5" id="KW-0645">Protease</keyword>
<accession>A0A1F5YMT6</accession>
<dbReference type="InterPro" id="IPR008915">
    <property type="entry name" value="Peptidase_M50"/>
</dbReference>
<evidence type="ECO:0000256" key="12">
    <source>
        <dbReference type="ARBA" id="ARBA00023136"/>
    </source>
</evidence>
<evidence type="ECO:0000256" key="11">
    <source>
        <dbReference type="ARBA" id="ARBA00023049"/>
    </source>
</evidence>
<dbReference type="Proteomes" id="UP000178448">
    <property type="component" value="Unassembled WGS sequence"/>
</dbReference>
<comment type="caution">
    <text evidence="15">The sequence shown here is derived from an EMBL/GenBank/DDBJ whole genome shotgun (WGS) entry which is preliminary data.</text>
</comment>
<gene>
    <name evidence="15" type="ORF">A2Z33_00460</name>
</gene>
<evidence type="ECO:0000256" key="10">
    <source>
        <dbReference type="ARBA" id="ARBA00022989"/>
    </source>
</evidence>
<dbReference type="GO" id="GO:0008237">
    <property type="term" value="F:metallopeptidase activity"/>
    <property type="evidence" value="ECO:0007669"/>
    <property type="project" value="UniProtKB-KW"/>
</dbReference>
<dbReference type="GO" id="GO:0005886">
    <property type="term" value="C:plasma membrane"/>
    <property type="evidence" value="ECO:0007669"/>
    <property type="project" value="UniProtKB-SubCell"/>
</dbReference>
<dbReference type="InterPro" id="IPR044537">
    <property type="entry name" value="Rip2-like"/>
</dbReference>
<protein>
    <recommendedName>
        <fullName evidence="14">Peptidase M50 domain-containing protein</fullName>
    </recommendedName>
</protein>
<dbReference type="PANTHER" id="PTHR35864">
    <property type="entry name" value="ZINC METALLOPROTEASE MJ0611-RELATED"/>
    <property type="match status" value="1"/>
</dbReference>
<proteinExistence type="inferred from homology"/>
<feature type="transmembrane region" description="Helical" evidence="13">
    <location>
        <begin position="90"/>
        <end position="112"/>
    </location>
</feature>
<feature type="transmembrane region" description="Helical" evidence="13">
    <location>
        <begin position="52"/>
        <end position="70"/>
    </location>
</feature>
<comment type="similarity">
    <text evidence="3">Belongs to the peptidase M50B family.</text>
</comment>
<evidence type="ECO:0000256" key="2">
    <source>
        <dbReference type="ARBA" id="ARBA00004651"/>
    </source>
</evidence>
<keyword evidence="8" id="KW-0378">Hydrolase</keyword>
<feature type="transmembrane region" description="Helical" evidence="13">
    <location>
        <begin position="12"/>
        <end position="32"/>
    </location>
</feature>
<evidence type="ECO:0000256" key="8">
    <source>
        <dbReference type="ARBA" id="ARBA00022801"/>
    </source>
</evidence>
<dbReference type="Pfam" id="PF02163">
    <property type="entry name" value="Peptidase_M50"/>
    <property type="match status" value="1"/>
</dbReference>
<dbReference type="GO" id="GO:0006508">
    <property type="term" value="P:proteolysis"/>
    <property type="evidence" value="ECO:0007669"/>
    <property type="project" value="UniProtKB-KW"/>
</dbReference>
<evidence type="ECO:0000259" key="14">
    <source>
        <dbReference type="Pfam" id="PF02163"/>
    </source>
</evidence>
<comment type="cofactor">
    <cofactor evidence="1">
        <name>Zn(2+)</name>
        <dbReference type="ChEBI" id="CHEBI:29105"/>
    </cofactor>
</comment>
<evidence type="ECO:0000256" key="7">
    <source>
        <dbReference type="ARBA" id="ARBA00022723"/>
    </source>
</evidence>
<dbReference type="PANTHER" id="PTHR35864:SF1">
    <property type="entry name" value="ZINC METALLOPROTEASE YWHC-RELATED"/>
    <property type="match status" value="1"/>
</dbReference>
<keyword evidence="7" id="KW-0479">Metal-binding</keyword>
<keyword evidence="10 13" id="KW-1133">Transmembrane helix</keyword>
<dbReference type="AlphaFoldDB" id="A0A1F5YMT6"/>
<evidence type="ECO:0000313" key="16">
    <source>
        <dbReference type="Proteomes" id="UP000178448"/>
    </source>
</evidence>
<dbReference type="InterPro" id="IPR052348">
    <property type="entry name" value="Metallopeptidase_M50B"/>
</dbReference>
<reference evidence="15 16" key="1">
    <citation type="journal article" date="2016" name="Nat. Commun.">
        <title>Thousands of microbial genomes shed light on interconnected biogeochemical processes in an aquifer system.</title>
        <authorList>
            <person name="Anantharaman K."/>
            <person name="Brown C.T."/>
            <person name="Hug L.A."/>
            <person name="Sharon I."/>
            <person name="Castelle C.J."/>
            <person name="Probst A.J."/>
            <person name="Thomas B.C."/>
            <person name="Singh A."/>
            <person name="Wilkins M.J."/>
            <person name="Karaoz U."/>
            <person name="Brodie E.L."/>
            <person name="Williams K.H."/>
            <person name="Hubbard S.S."/>
            <person name="Banfield J.F."/>
        </authorList>
    </citation>
    <scope>NUCLEOTIDE SEQUENCE [LARGE SCALE GENOMIC DNA]</scope>
</reference>
<organism evidence="15 16">
    <name type="scientific">Candidatus Gottesmanbacteria bacterium RBG_16_52_11</name>
    <dbReference type="NCBI Taxonomy" id="1798374"/>
    <lineage>
        <taxon>Bacteria</taxon>
        <taxon>Candidatus Gottesmaniibacteriota</taxon>
    </lineage>
</organism>
<sequence>MLGYINNPLALLGIVVSFLVAITVHEFSHALVSDRLGDPTARLMGRLSLNPLVHLDPIGTLLLLFAPFGYAKPVQVDPFNLRNPRRDMALVSLAGPASNLVTAAVFSVIYQLAAGLAGSAGMPVIIAMFFLRFLIILNVNLAVFNLIPIHPLDGFAIVRGILSEEYARQWQELQPYGMLFLFFMIFPVFGGTAPISRIMGPLTSFLLNIFLPGSPVI</sequence>